<name>A0A565C3G4_9BRAS</name>
<dbReference type="OrthoDB" id="10251412at2759"/>
<sequence>MAITWKRAYLLPGPPRRGKTSMITAMANYLKFDIYELDLGRVCSNYELSRLVATTSSGSIIVVEDIDC</sequence>
<reference evidence="2" key="1">
    <citation type="submission" date="2019-07" db="EMBL/GenBank/DDBJ databases">
        <authorList>
            <person name="Dittberner H."/>
        </authorList>
    </citation>
    <scope>NUCLEOTIDE SEQUENCE [LARGE SCALE GENOMIC DNA]</scope>
</reference>
<comment type="caution">
    <text evidence="2">The sequence shown here is derived from an EMBL/GenBank/DDBJ whole genome shotgun (WGS) entry which is preliminary data.</text>
</comment>
<protein>
    <recommendedName>
        <fullName evidence="1">ATPase AAA-type core domain-containing protein</fullName>
    </recommendedName>
</protein>
<dbReference type="Proteomes" id="UP000489600">
    <property type="component" value="Unassembled WGS sequence"/>
</dbReference>
<keyword evidence="3" id="KW-1185">Reference proteome</keyword>
<dbReference type="GO" id="GO:0016887">
    <property type="term" value="F:ATP hydrolysis activity"/>
    <property type="evidence" value="ECO:0007669"/>
    <property type="project" value="InterPro"/>
</dbReference>
<accession>A0A565C3G4</accession>
<dbReference type="SUPFAM" id="SSF52540">
    <property type="entry name" value="P-loop containing nucleoside triphosphate hydrolases"/>
    <property type="match status" value="1"/>
</dbReference>
<dbReference type="InterPro" id="IPR027417">
    <property type="entry name" value="P-loop_NTPase"/>
</dbReference>
<dbReference type="EMBL" id="CABITT030000006">
    <property type="protein sequence ID" value="VVB08127.1"/>
    <property type="molecule type" value="Genomic_DNA"/>
</dbReference>
<evidence type="ECO:0000259" key="1">
    <source>
        <dbReference type="Pfam" id="PF00004"/>
    </source>
</evidence>
<dbReference type="PANTHER" id="PTHR23070">
    <property type="entry name" value="BCS1 AAA-TYPE ATPASE"/>
    <property type="match status" value="1"/>
</dbReference>
<dbReference type="Pfam" id="PF00004">
    <property type="entry name" value="AAA"/>
    <property type="match status" value="1"/>
</dbReference>
<dbReference type="InterPro" id="IPR003959">
    <property type="entry name" value="ATPase_AAA_core"/>
</dbReference>
<dbReference type="InterPro" id="IPR050747">
    <property type="entry name" value="Mitochondrial_chaperone_BCS1"/>
</dbReference>
<gene>
    <name evidence="2" type="ORF">ANE_LOCUS18571</name>
</gene>
<feature type="domain" description="ATPase AAA-type core" evidence="1">
    <location>
        <begin position="10"/>
        <end position="67"/>
    </location>
</feature>
<evidence type="ECO:0000313" key="2">
    <source>
        <dbReference type="EMBL" id="VVB08127.1"/>
    </source>
</evidence>
<organism evidence="2 3">
    <name type="scientific">Arabis nemorensis</name>
    <dbReference type="NCBI Taxonomy" id="586526"/>
    <lineage>
        <taxon>Eukaryota</taxon>
        <taxon>Viridiplantae</taxon>
        <taxon>Streptophyta</taxon>
        <taxon>Embryophyta</taxon>
        <taxon>Tracheophyta</taxon>
        <taxon>Spermatophyta</taxon>
        <taxon>Magnoliopsida</taxon>
        <taxon>eudicotyledons</taxon>
        <taxon>Gunneridae</taxon>
        <taxon>Pentapetalae</taxon>
        <taxon>rosids</taxon>
        <taxon>malvids</taxon>
        <taxon>Brassicales</taxon>
        <taxon>Brassicaceae</taxon>
        <taxon>Arabideae</taxon>
        <taxon>Arabis</taxon>
    </lineage>
</organism>
<proteinExistence type="predicted"/>
<evidence type="ECO:0000313" key="3">
    <source>
        <dbReference type="Proteomes" id="UP000489600"/>
    </source>
</evidence>
<dbReference type="GO" id="GO:0005524">
    <property type="term" value="F:ATP binding"/>
    <property type="evidence" value="ECO:0007669"/>
    <property type="project" value="InterPro"/>
</dbReference>
<dbReference type="Gene3D" id="3.40.50.300">
    <property type="entry name" value="P-loop containing nucleotide triphosphate hydrolases"/>
    <property type="match status" value="1"/>
</dbReference>
<dbReference type="AlphaFoldDB" id="A0A565C3G4"/>